<protein>
    <submittedName>
        <fullName evidence="2">Uncharacterized protein</fullName>
    </submittedName>
</protein>
<reference evidence="2" key="1">
    <citation type="submission" date="2020-03" db="EMBL/GenBank/DDBJ databases">
        <authorList>
            <person name="Weist P."/>
        </authorList>
    </citation>
    <scope>NUCLEOTIDE SEQUENCE</scope>
</reference>
<evidence type="ECO:0000256" key="1">
    <source>
        <dbReference type="SAM" id="MobiDB-lite"/>
    </source>
</evidence>
<evidence type="ECO:0000313" key="3">
    <source>
        <dbReference type="Proteomes" id="UP001153269"/>
    </source>
</evidence>
<organism evidence="2 3">
    <name type="scientific">Pleuronectes platessa</name>
    <name type="common">European plaice</name>
    <dbReference type="NCBI Taxonomy" id="8262"/>
    <lineage>
        <taxon>Eukaryota</taxon>
        <taxon>Metazoa</taxon>
        <taxon>Chordata</taxon>
        <taxon>Craniata</taxon>
        <taxon>Vertebrata</taxon>
        <taxon>Euteleostomi</taxon>
        <taxon>Actinopterygii</taxon>
        <taxon>Neopterygii</taxon>
        <taxon>Teleostei</taxon>
        <taxon>Neoteleostei</taxon>
        <taxon>Acanthomorphata</taxon>
        <taxon>Carangaria</taxon>
        <taxon>Pleuronectiformes</taxon>
        <taxon>Pleuronectoidei</taxon>
        <taxon>Pleuronectidae</taxon>
        <taxon>Pleuronectes</taxon>
    </lineage>
</organism>
<keyword evidence="3" id="KW-1185">Reference proteome</keyword>
<feature type="region of interest" description="Disordered" evidence="1">
    <location>
        <begin position="71"/>
        <end position="133"/>
    </location>
</feature>
<evidence type="ECO:0000313" key="2">
    <source>
        <dbReference type="EMBL" id="CAB1429212.1"/>
    </source>
</evidence>
<accession>A0A9N7YJI3</accession>
<dbReference type="AlphaFoldDB" id="A0A9N7YJI3"/>
<comment type="caution">
    <text evidence="2">The sequence shown here is derived from an EMBL/GenBank/DDBJ whole genome shotgun (WGS) entry which is preliminary data.</text>
</comment>
<gene>
    <name evidence="2" type="ORF">PLEPLA_LOCUS17187</name>
</gene>
<dbReference type="Proteomes" id="UP001153269">
    <property type="component" value="Unassembled WGS sequence"/>
</dbReference>
<sequence length="133" mass="14550">MKSNKQSGVRASRENQRRRYVTSCPLLLCENGRRSWQAERRSHREPLSGCATLIRGQRSAANYVCISPALPGNSSSLEEDEETTSAHFPQHGNGRGTGGGGGDYTHPSSSPRFVSVESVPQPPALTTFNELRH</sequence>
<feature type="compositionally biased region" description="Polar residues" evidence="1">
    <location>
        <begin position="124"/>
        <end position="133"/>
    </location>
</feature>
<proteinExistence type="predicted"/>
<name>A0A9N7YJI3_PLEPL</name>
<feature type="compositionally biased region" description="Gly residues" evidence="1">
    <location>
        <begin position="93"/>
        <end position="103"/>
    </location>
</feature>
<dbReference type="EMBL" id="CADEAL010001113">
    <property type="protein sequence ID" value="CAB1429212.1"/>
    <property type="molecule type" value="Genomic_DNA"/>
</dbReference>